<evidence type="ECO:0000313" key="1">
    <source>
        <dbReference type="EMBL" id="GMS80871.1"/>
    </source>
</evidence>
<feature type="non-terminal residue" evidence="1">
    <location>
        <position position="1"/>
    </location>
</feature>
<comment type="caution">
    <text evidence="1">The sequence shown here is derived from an EMBL/GenBank/DDBJ whole genome shotgun (WGS) entry which is preliminary data.</text>
</comment>
<name>A0AAV5SMN9_9BILA</name>
<evidence type="ECO:0000313" key="2">
    <source>
        <dbReference type="Proteomes" id="UP001432027"/>
    </source>
</evidence>
<dbReference type="EMBL" id="BTSX01000001">
    <property type="protein sequence ID" value="GMS80871.1"/>
    <property type="molecule type" value="Genomic_DNA"/>
</dbReference>
<sequence length="100" mass="11406">QDLPEMFDTSECPESGRFPLQQPFLETLRELNFTRPERRPSDYRLSGADVPSLYEVHLSVRIRGEDGATISDIKGRSQTHFKRVRGASSTVELNAFGMYI</sequence>
<dbReference type="Proteomes" id="UP001432027">
    <property type="component" value="Unassembled WGS sequence"/>
</dbReference>
<feature type="non-terminal residue" evidence="1">
    <location>
        <position position="100"/>
    </location>
</feature>
<keyword evidence="2" id="KW-1185">Reference proteome</keyword>
<gene>
    <name evidence="1" type="ORF">PENTCL1PPCAC_3046</name>
</gene>
<protein>
    <submittedName>
        <fullName evidence="1">Uncharacterized protein</fullName>
    </submittedName>
</protein>
<reference evidence="1" key="1">
    <citation type="submission" date="2023-10" db="EMBL/GenBank/DDBJ databases">
        <title>Genome assembly of Pristionchus species.</title>
        <authorList>
            <person name="Yoshida K."/>
            <person name="Sommer R.J."/>
        </authorList>
    </citation>
    <scope>NUCLEOTIDE SEQUENCE</scope>
    <source>
        <strain evidence="1">RS0144</strain>
    </source>
</reference>
<organism evidence="1 2">
    <name type="scientific">Pristionchus entomophagus</name>
    <dbReference type="NCBI Taxonomy" id="358040"/>
    <lineage>
        <taxon>Eukaryota</taxon>
        <taxon>Metazoa</taxon>
        <taxon>Ecdysozoa</taxon>
        <taxon>Nematoda</taxon>
        <taxon>Chromadorea</taxon>
        <taxon>Rhabditida</taxon>
        <taxon>Rhabditina</taxon>
        <taxon>Diplogasteromorpha</taxon>
        <taxon>Diplogasteroidea</taxon>
        <taxon>Neodiplogasteridae</taxon>
        <taxon>Pristionchus</taxon>
    </lineage>
</organism>
<proteinExistence type="predicted"/>
<accession>A0AAV5SMN9</accession>
<dbReference type="AlphaFoldDB" id="A0AAV5SMN9"/>